<keyword evidence="3" id="KW-1185">Reference proteome</keyword>
<reference evidence="2 3" key="1">
    <citation type="submission" date="2018-04" db="EMBL/GenBank/DDBJ databases">
        <title>Altererythrobacter sp. HME9302 genome sequencing and assembly.</title>
        <authorList>
            <person name="Kang H."/>
            <person name="Kim H."/>
            <person name="Joh K."/>
        </authorList>
    </citation>
    <scope>NUCLEOTIDE SEQUENCE [LARGE SCALE GENOMIC DNA]</scope>
    <source>
        <strain evidence="2 3">HME9302</strain>
    </source>
</reference>
<keyword evidence="1" id="KW-0812">Transmembrane</keyword>
<comment type="caution">
    <text evidence="2">The sequence shown here is derived from an EMBL/GenBank/DDBJ whole genome shotgun (WGS) entry which is preliminary data.</text>
</comment>
<accession>A0A369Q927</accession>
<dbReference type="PANTHER" id="PTHR35519">
    <property type="entry name" value="MEMBRANE PROTEINS"/>
    <property type="match status" value="1"/>
</dbReference>
<evidence type="ECO:0008006" key="4">
    <source>
        <dbReference type="Google" id="ProtNLM"/>
    </source>
</evidence>
<dbReference type="InterPro" id="IPR025187">
    <property type="entry name" value="DUF4112"/>
</dbReference>
<evidence type="ECO:0000313" key="3">
    <source>
        <dbReference type="Proteomes" id="UP000253727"/>
    </source>
</evidence>
<dbReference type="Pfam" id="PF13430">
    <property type="entry name" value="DUF4112"/>
    <property type="match status" value="1"/>
</dbReference>
<protein>
    <recommendedName>
        <fullName evidence="4">DUF4112 domain-containing protein</fullName>
    </recommendedName>
</protein>
<dbReference type="EMBL" id="QBKA01000002">
    <property type="protein sequence ID" value="RDC60982.1"/>
    <property type="molecule type" value="Genomic_DNA"/>
</dbReference>
<evidence type="ECO:0000256" key="1">
    <source>
        <dbReference type="SAM" id="Phobius"/>
    </source>
</evidence>
<keyword evidence="1" id="KW-0472">Membrane</keyword>
<organism evidence="2 3">
    <name type="scientific">Alteripontixanthobacter maritimus</name>
    <dbReference type="NCBI Taxonomy" id="2161824"/>
    <lineage>
        <taxon>Bacteria</taxon>
        <taxon>Pseudomonadati</taxon>
        <taxon>Pseudomonadota</taxon>
        <taxon>Alphaproteobacteria</taxon>
        <taxon>Sphingomonadales</taxon>
        <taxon>Erythrobacteraceae</taxon>
        <taxon>Alteripontixanthobacter</taxon>
    </lineage>
</organism>
<name>A0A369Q927_9SPHN</name>
<feature type="transmembrane region" description="Helical" evidence="1">
    <location>
        <begin position="62"/>
        <end position="83"/>
    </location>
</feature>
<evidence type="ECO:0000313" key="2">
    <source>
        <dbReference type="EMBL" id="RDC60982.1"/>
    </source>
</evidence>
<dbReference type="Proteomes" id="UP000253727">
    <property type="component" value="Unassembled WGS sequence"/>
</dbReference>
<proteinExistence type="predicted"/>
<sequence length="148" mass="16522">MTDPKLTPYRQTDARQAQQMRLEIPTGNDPVSVRKRVEAMEKLLERSMTIPGTNYPIGLDSIVGLIPVVGDLLTAAMGAYIVWEARNLGMPKWKLWRMAGNIAIDTAVGAVPLVGDAADLVFRSNTRNLRIIRKHLDKHHPETRIIEG</sequence>
<dbReference type="PANTHER" id="PTHR35519:SF2">
    <property type="entry name" value="PH DOMAIN PROTEIN"/>
    <property type="match status" value="1"/>
</dbReference>
<keyword evidence="1" id="KW-1133">Transmembrane helix</keyword>
<dbReference type="AlphaFoldDB" id="A0A369Q927"/>
<gene>
    <name evidence="2" type="ORF">HME9302_02199</name>
</gene>